<dbReference type="EMBL" id="CM001237">
    <property type="protein sequence ID" value="EHA46102.1"/>
    <property type="molecule type" value="Genomic_DNA"/>
</dbReference>
<dbReference type="HOGENOM" id="CLU_2223776_0_0_1"/>
<reference key="2">
    <citation type="submission" date="2011-05" db="EMBL/GenBank/DDBJ databases">
        <title>The Genome Sequence of Magnaporthe oryzae 70-15.</title>
        <authorList>
            <consortium name="The Broad Institute Genome Sequencing Platform"/>
            <person name="Ma L.-J."/>
            <person name="Dead R."/>
            <person name="Young S.K."/>
            <person name="Zeng Q."/>
            <person name="Gargeya S."/>
            <person name="Fitzgerald M."/>
            <person name="Haas B."/>
            <person name="Abouelleil A."/>
            <person name="Alvarado L."/>
            <person name="Arachchi H.M."/>
            <person name="Berlin A."/>
            <person name="Brown A."/>
            <person name="Chapman S.B."/>
            <person name="Chen Z."/>
            <person name="Dunbar C."/>
            <person name="Freedman E."/>
            <person name="Gearin G."/>
            <person name="Gellesch M."/>
            <person name="Goldberg J."/>
            <person name="Griggs A."/>
            <person name="Gujja S."/>
            <person name="Heiman D."/>
            <person name="Howarth C."/>
            <person name="Larson L."/>
            <person name="Lui A."/>
            <person name="MacDonald P.J.P."/>
            <person name="Mehta T."/>
            <person name="Montmayeur A."/>
            <person name="Murphy C."/>
            <person name="Neiman D."/>
            <person name="Pearson M."/>
            <person name="Priest M."/>
            <person name="Roberts A."/>
            <person name="Saif S."/>
            <person name="Shea T."/>
            <person name="Shenoy N."/>
            <person name="Sisk P."/>
            <person name="Stolte C."/>
            <person name="Sykes S."/>
            <person name="Yandava C."/>
            <person name="Wortman J."/>
            <person name="Nusbaum C."/>
            <person name="Birren B."/>
        </authorList>
    </citation>
    <scope>NUCLEOTIDE SEQUENCE</scope>
    <source>
        <strain>70-15</strain>
    </source>
</reference>
<dbReference type="GeneID" id="12984815"/>
<keyword evidence="3" id="KW-1185">Reference proteome</keyword>
<evidence type="ECO:0000313" key="3">
    <source>
        <dbReference type="Proteomes" id="UP000009058"/>
    </source>
</evidence>
<sequence>MLDAMADKHEHTAPQVPRGGALQVRPALGSRWQGGYPEFWKYATATFCCRGYSWMDIMFRGSPARRPSREVRRNYSHRINLRESQSQRTDVQDVCHGDYEYQSSSE</sequence>
<reference evidence="2 3" key="1">
    <citation type="journal article" date="2005" name="Nature">
        <title>The genome sequence of the rice blast fungus Magnaporthe grisea.</title>
        <authorList>
            <person name="Dean R.A."/>
            <person name="Talbot N.J."/>
            <person name="Ebbole D.J."/>
            <person name="Farman M.L."/>
            <person name="Mitchell T.K."/>
            <person name="Orbach M.J."/>
            <person name="Thon M."/>
            <person name="Kulkarni R."/>
            <person name="Xu J.R."/>
            <person name="Pan H."/>
            <person name="Read N.D."/>
            <person name="Lee Y.H."/>
            <person name="Carbone I."/>
            <person name="Brown D."/>
            <person name="Oh Y.Y."/>
            <person name="Donofrio N."/>
            <person name="Jeong J.S."/>
            <person name="Soanes D.M."/>
            <person name="Djonovic S."/>
            <person name="Kolomiets E."/>
            <person name="Rehmeyer C."/>
            <person name="Li W."/>
            <person name="Harding M."/>
            <person name="Kim S."/>
            <person name="Lebrun M.H."/>
            <person name="Bohnert H."/>
            <person name="Coughlan S."/>
            <person name="Butler J."/>
            <person name="Calvo S."/>
            <person name="Ma L.J."/>
            <person name="Nicol R."/>
            <person name="Purcell S."/>
            <person name="Nusbaum C."/>
            <person name="Galagan J.E."/>
            <person name="Birren B.W."/>
        </authorList>
    </citation>
    <scope>NUCLEOTIDE SEQUENCE [LARGE SCALE GENOMIC DNA]</scope>
    <source>
        <strain evidence="3">70-15 / ATCC MYA-4617 / FGSC 8958</strain>
    </source>
</reference>
<dbReference type="OMA" id="MADKHEH"/>
<gene>
    <name evidence="2" type="ORF">MGG_17940</name>
</gene>
<accession>G4NLP9</accession>
<dbReference type="InParanoid" id="G4NLP9"/>
<dbReference type="Proteomes" id="UP000009058">
    <property type="component" value="Chromosome 7"/>
</dbReference>
<protein>
    <submittedName>
        <fullName evidence="2">Uncharacterized protein</fullName>
    </submittedName>
</protein>
<feature type="region of interest" description="Disordered" evidence="1">
    <location>
        <begin position="1"/>
        <end position="22"/>
    </location>
</feature>
<organism evidence="2 3">
    <name type="scientific">Pyricularia oryzae (strain 70-15 / ATCC MYA-4617 / FGSC 8958)</name>
    <name type="common">Rice blast fungus</name>
    <name type="synonym">Magnaporthe oryzae</name>
    <dbReference type="NCBI Taxonomy" id="242507"/>
    <lineage>
        <taxon>Eukaryota</taxon>
        <taxon>Fungi</taxon>
        <taxon>Dikarya</taxon>
        <taxon>Ascomycota</taxon>
        <taxon>Pezizomycotina</taxon>
        <taxon>Sordariomycetes</taxon>
        <taxon>Sordariomycetidae</taxon>
        <taxon>Magnaporthales</taxon>
        <taxon>Pyriculariaceae</taxon>
        <taxon>Pyricularia</taxon>
    </lineage>
</organism>
<dbReference type="AlphaFoldDB" id="G4NLP9"/>
<dbReference type="VEuPathDB" id="FungiDB:MGG_17940"/>
<dbReference type="RefSeq" id="XP_003720845.1">
    <property type="nucleotide sequence ID" value="XM_003720797.1"/>
</dbReference>
<dbReference type="KEGG" id="mgr:MGG_17940"/>
<evidence type="ECO:0000313" key="2">
    <source>
        <dbReference type="EMBL" id="EHA46102.1"/>
    </source>
</evidence>
<feature type="compositionally biased region" description="Basic and acidic residues" evidence="1">
    <location>
        <begin position="1"/>
        <end position="12"/>
    </location>
</feature>
<proteinExistence type="predicted"/>
<name>G4NLP9_PYRO7</name>
<evidence type="ECO:0000256" key="1">
    <source>
        <dbReference type="SAM" id="MobiDB-lite"/>
    </source>
</evidence>